<dbReference type="PANTHER" id="PTHR36488:SF8">
    <property type="entry name" value="CASP-LIKE PROTEIN 1U1"/>
    <property type="match status" value="1"/>
</dbReference>
<dbReference type="GO" id="GO:0005886">
    <property type="term" value="C:plasma membrane"/>
    <property type="evidence" value="ECO:0007669"/>
    <property type="project" value="UniProtKB-SubCell"/>
</dbReference>
<dbReference type="OMA" id="RHIGSSI"/>
<evidence type="ECO:0000313" key="10">
    <source>
        <dbReference type="EnsemblPlants" id="Kaladp0018s0308.1.v1.1"/>
    </source>
</evidence>
<keyword evidence="7 8" id="KW-0472">Membrane</keyword>
<dbReference type="InterPro" id="IPR006459">
    <property type="entry name" value="CASP/CASPL"/>
</dbReference>
<feature type="transmembrane region" description="Helical" evidence="8">
    <location>
        <begin position="25"/>
        <end position="47"/>
    </location>
</feature>
<keyword evidence="5 8" id="KW-0812">Transmembrane</keyword>
<evidence type="ECO:0000256" key="2">
    <source>
        <dbReference type="ARBA" id="ARBA00007651"/>
    </source>
</evidence>
<dbReference type="EnsemblPlants" id="Kaladp0018s0308.1.v1.1">
    <property type="protein sequence ID" value="Kaladp0018s0308.1.v1.1"/>
    <property type="gene ID" value="Kaladp0018s0308.v1.1"/>
</dbReference>
<keyword evidence="4 8" id="KW-1003">Cell membrane</keyword>
<comment type="subcellular location">
    <subcellularLocation>
        <location evidence="1 8">Cell membrane</location>
        <topology evidence="1 8">Multi-pass membrane protein</topology>
    </subcellularLocation>
</comment>
<name>A0A7N0T2H9_KALFE</name>
<dbReference type="InterPro" id="IPR006702">
    <property type="entry name" value="CASP_dom"/>
</dbReference>
<dbReference type="Gramene" id="Kaladp0018s0308.1.v1.1">
    <property type="protein sequence ID" value="Kaladp0018s0308.1.v1.1"/>
    <property type="gene ID" value="Kaladp0018s0308.v1.1"/>
</dbReference>
<proteinExistence type="inferred from homology"/>
<evidence type="ECO:0000256" key="8">
    <source>
        <dbReference type="RuleBase" id="RU361233"/>
    </source>
</evidence>
<comment type="subunit">
    <text evidence="3 8">Homodimer and heterodimers.</text>
</comment>
<keyword evidence="6 8" id="KW-1133">Transmembrane helix</keyword>
<evidence type="ECO:0000256" key="4">
    <source>
        <dbReference type="ARBA" id="ARBA00022475"/>
    </source>
</evidence>
<dbReference type="Proteomes" id="UP000594263">
    <property type="component" value="Unplaced"/>
</dbReference>
<dbReference type="AlphaFoldDB" id="A0A7N0T2H9"/>
<evidence type="ECO:0000256" key="1">
    <source>
        <dbReference type="ARBA" id="ARBA00004651"/>
    </source>
</evidence>
<dbReference type="NCBIfam" id="TIGR01569">
    <property type="entry name" value="A_tha_TIGR01569"/>
    <property type="match status" value="1"/>
</dbReference>
<evidence type="ECO:0000313" key="11">
    <source>
        <dbReference type="Proteomes" id="UP000594263"/>
    </source>
</evidence>
<evidence type="ECO:0000256" key="6">
    <source>
        <dbReference type="ARBA" id="ARBA00022989"/>
    </source>
</evidence>
<reference evidence="10" key="1">
    <citation type="submission" date="2021-01" db="UniProtKB">
        <authorList>
            <consortium name="EnsemblPlants"/>
        </authorList>
    </citation>
    <scope>IDENTIFICATION</scope>
</reference>
<dbReference type="InterPro" id="IPR044173">
    <property type="entry name" value="CASPL"/>
</dbReference>
<dbReference type="Pfam" id="PF04535">
    <property type="entry name" value="CASP_dom"/>
    <property type="match status" value="1"/>
</dbReference>
<accession>A0A7N0T2H9</accession>
<sequence>MGSATAAEVSEVAERAPREKKRGCFLADAALRVLLVAVTVASVAVLVTSKQTKLVQATLPVLGTVMVPIDAKFTHSPAFIYLLAAMSVTCLYSIVSALASLLSSCKPAGSAAALLTFAYFDVLALGIVASATGAAGGVAYIGLKGNKHVRWEKICNNYDTFCQHVGGAIALSLAAAVILSILCHLSIFALYSKLRRSSC</sequence>
<feature type="transmembrane region" description="Helical" evidence="8">
    <location>
        <begin position="168"/>
        <end position="191"/>
    </location>
</feature>
<evidence type="ECO:0000256" key="3">
    <source>
        <dbReference type="ARBA" id="ARBA00011489"/>
    </source>
</evidence>
<feature type="domain" description="Casparian strip membrane protein" evidence="9">
    <location>
        <begin position="22"/>
        <end position="177"/>
    </location>
</feature>
<evidence type="ECO:0000256" key="5">
    <source>
        <dbReference type="ARBA" id="ARBA00022692"/>
    </source>
</evidence>
<evidence type="ECO:0000256" key="7">
    <source>
        <dbReference type="ARBA" id="ARBA00023136"/>
    </source>
</evidence>
<comment type="similarity">
    <text evidence="2 8">Belongs to the Casparian strip membrane proteins (CASP) family.</text>
</comment>
<feature type="transmembrane region" description="Helical" evidence="8">
    <location>
        <begin position="114"/>
        <end position="143"/>
    </location>
</feature>
<dbReference type="PANTHER" id="PTHR36488">
    <property type="entry name" value="CASP-LIKE PROTEIN 1U1"/>
    <property type="match status" value="1"/>
</dbReference>
<evidence type="ECO:0000259" key="9">
    <source>
        <dbReference type="Pfam" id="PF04535"/>
    </source>
</evidence>
<organism evidence="10 11">
    <name type="scientific">Kalanchoe fedtschenkoi</name>
    <name type="common">Lavender scallops</name>
    <name type="synonym">South American air plant</name>
    <dbReference type="NCBI Taxonomy" id="63787"/>
    <lineage>
        <taxon>Eukaryota</taxon>
        <taxon>Viridiplantae</taxon>
        <taxon>Streptophyta</taxon>
        <taxon>Embryophyta</taxon>
        <taxon>Tracheophyta</taxon>
        <taxon>Spermatophyta</taxon>
        <taxon>Magnoliopsida</taxon>
        <taxon>eudicotyledons</taxon>
        <taxon>Gunneridae</taxon>
        <taxon>Pentapetalae</taxon>
        <taxon>Saxifragales</taxon>
        <taxon>Crassulaceae</taxon>
        <taxon>Kalanchoe</taxon>
    </lineage>
</organism>
<feature type="transmembrane region" description="Helical" evidence="8">
    <location>
        <begin position="78"/>
        <end position="102"/>
    </location>
</feature>
<keyword evidence="11" id="KW-1185">Reference proteome</keyword>
<protein>
    <recommendedName>
        <fullName evidence="8">CASP-like protein</fullName>
    </recommendedName>
</protein>